<evidence type="ECO:0000313" key="2">
    <source>
        <dbReference type="EMBL" id="CAG2257226.1"/>
    </source>
</evidence>
<accession>A0A8S3VPF8</accession>
<keyword evidence="3" id="KW-1185">Reference proteome</keyword>
<dbReference type="Pfam" id="PF00386">
    <property type="entry name" value="C1q"/>
    <property type="match status" value="1"/>
</dbReference>
<dbReference type="Gene3D" id="2.60.120.40">
    <property type="match status" value="1"/>
</dbReference>
<dbReference type="SUPFAM" id="SSF49842">
    <property type="entry name" value="TNF-like"/>
    <property type="match status" value="1"/>
</dbReference>
<dbReference type="EMBL" id="CAJPWZ010003321">
    <property type="protein sequence ID" value="CAG2257226.1"/>
    <property type="molecule type" value="Genomic_DNA"/>
</dbReference>
<dbReference type="InterPro" id="IPR008983">
    <property type="entry name" value="Tumour_necrosis_fac-like_dom"/>
</dbReference>
<comment type="caution">
    <text evidence="2">The sequence shown here is derived from an EMBL/GenBank/DDBJ whole genome shotgun (WGS) entry which is preliminary data.</text>
</comment>
<reference evidence="2" key="1">
    <citation type="submission" date="2021-03" db="EMBL/GenBank/DDBJ databases">
        <authorList>
            <person name="Bekaert M."/>
        </authorList>
    </citation>
    <scope>NUCLEOTIDE SEQUENCE</scope>
</reference>
<gene>
    <name evidence="2" type="ORF">MEDL_68447</name>
</gene>
<dbReference type="InterPro" id="IPR001073">
    <property type="entry name" value="C1q_dom"/>
</dbReference>
<protein>
    <recommendedName>
        <fullName evidence="1">C1q domain-containing protein</fullName>
    </recommendedName>
</protein>
<evidence type="ECO:0000259" key="1">
    <source>
        <dbReference type="Pfam" id="PF00386"/>
    </source>
</evidence>
<proteinExistence type="predicted"/>
<sequence>MTICVLSVIIPKFNITPAGNRKVVLMGCVTSNRVAKSSETLNFQNILQSSGIKNISSFHSTGQFTCEKAGFYFISVVIASNSDKAGFQIMKKSVKVSVSWHTGGGDNSFYTSVIAIAVVELHANDNIEIVADRISSMYDDKSSCLTLFKL</sequence>
<evidence type="ECO:0000313" key="3">
    <source>
        <dbReference type="Proteomes" id="UP000683360"/>
    </source>
</evidence>
<organism evidence="2 3">
    <name type="scientific">Mytilus edulis</name>
    <name type="common">Blue mussel</name>
    <dbReference type="NCBI Taxonomy" id="6550"/>
    <lineage>
        <taxon>Eukaryota</taxon>
        <taxon>Metazoa</taxon>
        <taxon>Spiralia</taxon>
        <taxon>Lophotrochozoa</taxon>
        <taxon>Mollusca</taxon>
        <taxon>Bivalvia</taxon>
        <taxon>Autobranchia</taxon>
        <taxon>Pteriomorphia</taxon>
        <taxon>Mytilida</taxon>
        <taxon>Mytiloidea</taxon>
        <taxon>Mytilidae</taxon>
        <taxon>Mytilinae</taxon>
        <taxon>Mytilus</taxon>
    </lineage>
</organism>
<dbReference type="OrthoDB" id="10574129at2759"/>
<dbReference type="AlphaFoldDB" id="A0A8S3VPF8"/>
<dbReference type="Proteomes" id="UP000683360">
    <property type="component" value="Unassembled WGS sequence"/>
</dbReference>
<feature type="domain" description="C1q" evidence="1">
    <location>
        <begin position="58"/>
        <end position="143"/>
    </location>
</feature>
<name>A0A8S3VPF8_MYTED</name>